<accession>A0A5K3FWI7</accession>
<sequence>RVDSHFLIRSLQPLTQGSPFRRTSPAARIFNFPLIGTNIYPGSSSHLGLDGITCMTHTTGEV</sequence>
<reference evidence="1" key="1">
    <citation type="submission" date="2019-11" db="UniProtKB">
        <authorList>
            <consortium name="WormBaseParasite"/>
        </authorList>
    </citation>
    <scope>IDENTIFICATION</scope>
</reference>
<name>A0A5K3FWI7_MESCO</name>
<dbReference type="AlphaFoldDB" id="A0A5K3FWI7"/>
<organism evidence="1">
    <name type="scientific">Mesocestoides corti</name>
    <name type="common">Flatworm</name>
    <dbReference type="NCBI Taxonomy" id="53468"/>
    <lineage>
        <taxon>Eukaryota</taxon>
        <taxon>Metazoa</taxon>
        <taxon>Spiralia</taxon>
        <taxon>Lophotrochozoa</taxon>
        <taxon>Platyhelminthes</taxon>
        <taxon>Cestoda</taxon>
        <taxon>Eucestoda</taxon>
        <taxon>Cyclophyllidea</taxon>
        <taxon>Mesocestoididae</taxon>
        <taxon>Mesocestoides</taxon>
    </lineage>
</organism>
<proteinExistence type="predicted"/>
<dbReference type="WBParaSite" id="MCU_010680-RA">
    <property type="protein sequence ID" value="MCU_010680-RA"/>
    <property type="gene ID" value="MCU_010680"/>
</dbReference>
<protein>
    <submittedName>
        <fullName evidence="1">Uncharacterized protein</fullName>
    </submittedName>
</protein>
<evidence type="ECO:0000313" key="1">
    <source>
        <dbReference type="WBParaSite" id="MCU_010680-RA"/>
    </source>
</evidence>